<dbReference type="RefSeq" id="WP_119931464.1">
    <property type="nucleotide sequence ID" value="NZ_QZEY01000026.1"/>
</dbReference>
<dbReference type="Gene3D" id="2.60.120.260">
    <property type="entry name" value="Galactose-binding domain-like"/>
    <property type="match status" value="1"/>
</dbReference>
<accession>A0A3A4A3B1</accession>
<feature type="domain" description="Xaa-Pro dipeptidyl-peptidase C-terminal" evidence="3">
    <location>
        <begin position="306"/>
        <end position="535"/>
    </location>
</feature>
<dbReference type="SUPFAM" id="SSF49785">
    <property type="entry name" value="Galactose-binding domain-like"/>
    <property type="match status" value="1"/>
</dbReference>
<dbReference type="InterPro" id="IPR008979">
    <property type="entry name" value="Galactose-bd-like_sf"/>
</dbReference>
<gene>
    <name evidence="4" type="ORF">D5H75_37955</name>
</gene>
<comment type="similarity">
    <text evidence="1">Belongs to the AB hydrolase superfamily.</text>
</comment>
<reference evidence="4 5" key="1">
    <citation type="submission" date="2018-09" db="EMBL/GenBank/DDBJ databases">
        <title>YIM 75507 draft genome.</title>
        <authorList>
            <person name="Tang S."/>
            <person name="Feng Y."/>
        </authorList>
    </citation>
    <scope>NUCLEOTIDE SEQUENCE [LARGE SCALE GENOMIC DNA]</scope>
    <source>
        <strain evidence="4 5">YIM 75507</strain>
    </source>
</reference>
<dbReference type="Pfam" id="PF08530">
    <property type="entry name" value="PepX_C"/>
    <property type="match status" value="1"/>
</dbReference>
<dbReference type="Proteomes" id="UP000265768">
    <property type="component" value="Unassembled WGS sequence"/>
</dbReference>
<dbReference type="AlphaFoldDB" id="A0A3A4A3B1"/>
<name>A0A3A4A3B1_9ACTN</name>
<dbReference type="Gene3D" id="3.40.50.1820">
    <property type="entry name" value="alpha/beta hydrolase"/>
    <property type="match status" value="1"/>
</dbReference>
<sequence>MSNVRYRLLRSALGMAAKTSAASPGLERSMRHLLRVAVRTPHSWLRFTDITARDGVILRAHLYQPRTPGPHPLVIMPSSWAMNDLEYLLPARRLAAHGHIVLSFNTRGFWGSQGLVDAAGPDDVADVSDVITWGLTHTDADPSRVGILGASYGGGLGLLAAARDERVKAVGAMSAWADLTASLLGDDAPRRTATVGLKVTVSLTGRASPSLTAQMDDLLAGRNIEALKAWGDARSAARAVHELNRRDTAVFLAHTWGDSLFPPNQIIDFYQRLTGPKRLELRPGNHLTLELSGILGRHSPVWESATGWLNDHLLDRDARDRTHESVYVQARGAVPEEHHSWQDVAPRSLTLRLGPLPDGRLGDLLERPHPDPAAVTLHAGTKPSAGGALLHVPRPGQAPERTVPGQVLDPADPASAAWTSGPLDRDLILRGAPRLRLPVATGPGRAGLVAYLYDVAPDGRARAITGAPCVFTPGPGVRALVRLDLQATAWTVPAGHALMLLLTGSDPRYTTFNAPGRLVHIRCGAEATLTLPLRE</sequence>
<dbReference type="InterPro" id="IPR013736">
    <property type="entry name" value="Xaa-Pro_dipept_C"/>
</dbReference>
<evidence type="ECO:0000313" key="5">
    <source>
        <dbReference type="Proteomes" id="UP000265768"/>
    </source>
</evidence>
<evidence type="ECO:0000256" key="2">
    <source>
        <dbReference type="ARBA" id="ARBA00022801"/>
    </source>
</evidence>
<dbReference type="SUPFAM" id="SSF53474">
    <property type="entry name" value="alpha/beta-Hydrolases"/>
    <property type="match status" value="1"/>
</dbReference>
<dbReference type="InterPro" id="IPR000383">
    <property type="entry name" value="Xaa-Pro-like_dom"/>
</dbReference>
<dbReference type="PANTHER" id="PTHR22946">
    <property type="entry name" value="DIENELACTONE HYDROLASE DOMAIN-CONTAINING PROTEIN-RELATED"/>
    <property type="match status" value="1"/>
</dbReference>
<dbReference type="GO" id="GO:0008239">
    <property type="term" value="F:dipeptidyl-peptidase activity"/>
    <property type="evidence" value="ECO:0007669"/>
    <property type="project" value="InterPro"/>
</dbReference>
<dbReference type="InterPro" id="IPR029058">
    <property type="entry name" value="AB_hydrolase_fold"/>
</dbReference>
<dbReference type="InterPro" id="IPR050261">
    <property type="entry name" value="FrsA_esterase"/>
</dbReference>
<keyword evidence="5" id="KW-1185">Reference proteome</keyword>
<evidence type="ECO:0000259" key="3">
    <source>
        <dbReference type="SMART" id="SM00939"/>
    </source>
</evidence>
<protein>
    <submittedName>
        <fullName evidence="4">Acyl esterase</fullName>
    </submittedName>
</protein>
<dbReference type="OrthoDB" id="3276960at2"/>
<keyword evidence="2" id="KW-0378">Hydrolase</keyword>
<dbReference type="SMART" id="SM00939">
    <property type="entry name" value="PepX_C"/>
    <property type="match status" value="1"/>
</dbReference>
<proteinExistence type="inferred from homology"/>
<comment type="caution">
    <text evidence="4">The sequence shown here is derived from an EMBL/GenBank/DDBJ whole genome shotgun (WGS) entry which is preliminary data.</text>
</comment>
<dbReference type="Pfam" id="PF02129">
    <property type="entry name" value="Peptidase_S15"/>
    <property type="match status" value="1"/>
</dbReference>
<evidence type="ECO:0000256" key="1">
    <source>
        <dbReference type="ARBA" id="ARBA00008645"/>
    </source>
</evidence>
<evidence type="ECO:0000313" key="4">
    <source>
        <dbReference type="EMBL" id="RJL21254.1"/>
    </source>
</evidence>
<dbReference type="GO" id="GO:0052689">
    <property type="term" value="F:carboxylic ester hydrolase activity"/>
    <property type="evidence" value="ECO:0007669"/>
    <property type="project" value="UniProtKB-ARBA"/>
</dbReference>
<dbReference type="EMBL" id="QZEY01000026">
    <property type="protein sequence ID" value="RJL21254.1"/>
    <property type="molecule type" value="Genomic_DNA"/>
</dbReference>
<dbReference type="PANTHER" id="PTHR22946:SF9">
    <property type="entry name" value="POLYKETIDE TRANSFERASE AF380"/>
    <property type="match status" value="1"/>
</dbReference>
<organism evidence="4 5">
    <name type="scientific">Bailinhaonella thermotolerans</name>
    <dbReference type="NCBI Taxonomy" id="1070861"/>
    <lineage>
        <taxon>Bacteria</taxon>
        <taxon>Bacillati</taxon>
        <taxon>Actinomycetota</taxon>
        <taxon>Actinomycetes</taxon>
        <taxon>Streptosporangiales</taxon>
        <taxon>Streptosporangiaceae</taxon>
        <taxon>Bailinhaonella</taxon>
    </lineage>
</organism>